<evidence type="ECO:0000256" key="6">
    <source>
        <dbReference type="RuleBase" id="RU003693"/>
    </source>
</evidence>
<organism evidence="8 9">
    <name type="scientific">Capnocytophaga granulosa</name>
    <dbReference type="NCBI Taxonomy" id="45242"/>
    <lineage>
        <taxon>Bacteria</taxon>
        <taxon>Pseudomonadati</taxon>
        <taxon>Bacteroidota</taxon>
        <taxon>Flavobacteriia</taxon>
        <taxon>Flavobacteriales</taxon>
        <taxon>Flavobacteriaceae</taxon>
        <taxon>Capnocytophaga</taxon>
    </lineage>
</organism>
<dbReference type="InterPro" id="IPR050087">
    <property type="entry name" value="AON_synthase_class-II"/>
</dbReference>
<dbReference type="InterPro" id="IPR015424">
    <property type="entry name" value="PyrdxlP-dep_Trfase"/>
</dbReference>
<evidence type="ECO:0000313" key="8">
    <source>
        <dbReference type="EMBL" id="SDW07532.1"/>
    </source>
</evidence>
<gene>
    <name evidence="8" type="ORF">SAMN05444420_101180</name>
</gene>
<dbReference type="SUPFAM" id="SSF53383">
    <property type="entry name" value="PLP-dependent transferases"/>
    <property type="match status" value="1"/>
</dbReference>
<keyword evidence="9" id="KW-1185">Reference proteome</keyword>
<dbReference type="InterPro" id="IPR015422">
    <property type="entry name" value="PyrdxlP-dep_Trfase_small"/>
</dbReference>
<feature type="domain" description="Aminotransferase class I/classII large" evidence="7">
    <location>
        <begin position="31"/>
        <end position="369"/>
    </location>
</feature>
<evidence type="ECO:0000256" key="5">
    <source>
        <dbReference type="ARBA" id="ARBA00022898"/>
    </source>
</evidence>
<dbReference type="GO" id="GO:0030170">
    <property type="term" value="F:pyridoxal phosphate binding"/>
    <property type="evidence" value="ECO:0007669"/>
    <property type="project" value="InterPro"/>
</dbReference>
<dbReference type="InterPro" id="IPR001917">
    <property type="entry name" value="Aminotrans_II_pyridoxalP_BS"/>
</dbReference>
<dbReference type="AlphaFoldDB" id="A0A1H2QK32"/>
<comment type="pathway">
    <text evidence="2">Lipid metabolism.</text>
</comment>
<reference evidence="8 9" key="1">
    <citation type="submission" date="2016-10" db="EMBL/GenBank/DDBJ databases">
        <authorList>
            <person name="Varghese N."/>
            <person name="Submissions S."/>
        </authorList>
    </citation>
    <scope>NUCLEOTIDE SEQUENCE [LARGE SCALE GENOMIC DNA]</scope>
    <source>
        <strain evidence="8 9">DSM 11449</strain>
    </source>
</reference>
<proteinExistence type="inferred from homology"/>
<keyword evidence="4" id="KW-0808">Transferase</keyword>
<dbReference type="PANTHER" id="PTHR13693:SF77">
    <property type="entry name" value="8-AMINO-7-OXONONANOATE SYNTHASE"/>
    <property type="match status" value="1"/>
</dbReference>
<dbReference type="GeneID" id="85017946"/>
<comment type="cofactor">
    <cofactor evidence="1 6">
        <name>pyridoxal 5'-phosphate</name>
        <dbReference type="ChEBI" id="CHEBI:597326"/>
    </cofactor>
</comment>
<dbReference type="Pfam" id="PF00155">
    <property type="entry name" value="Aminotran_1_2"/>
    <property type="match status" value="1"/>
</dbReference>
<evidence type="ECO:0000256" key="4">
    <source>
        <dbReference type="ARBA" id="ARBA00022679"/>
    </source>
</evidence>
<dbReference type="InterPro" id="IPR015421">
    <property type="entry name" value="PyrdxlP-dep_Trfase_major"/>
</dbReference>
<dbReference type="OrthoDB" id="9807157at2"/>
<evidence type="ECO:0000256" key="1">
    <source>
        <dbReference type="ARBA" id="ARBA00001933"/>
    </source>
</evidence>
<dbReference type="RefSeq" id="WP_016419486.1">
    <property type="nucleotide sequence ID" value="NZ_FNND01000001.1"/>
</dbReference>
<sequence length="379" mass="41891">MNTIPKPLQRALQEREAAGTLRRLSQESYPIDFYSNDYIGLARNAAVREKAHTILQSYPLQNGSTGSRLLSGNYPLIREAESYLAAFHAVEKGLLFNSGYDANVGIFSSIPQKGDVVLYDQYIHASIRDGLQLNKAQNFKFKHNSLSDLQEKLQRFAATATTLYIATESVFSMDGDTPDLLAMVALAKQYNAYIIIDEAHSVGVFGQKGEGLCQALGIEKDIFLRLITFGKGIGAHGALVLAQTEVIDYLINFARSFIYTTAAAPESVATLLAAYALLPETEERARLHENIAFFREKAQVLSQEKGLTFIDSTSAIQGLIIPDSQRVKQVAAHLQDKGMGIKPILSPTVPKGEERLRICLHSYNTKEEIIQLFQGISEE</sequence>
<evidence type="ECO:0000259" key="7">
    <source>
        <dbReference type="Pfam" id="PF00155"/>
    </source>
</evidence>
<comment type="similarity">
    <text evidence="3">Belongs to the class-II pyridoxal-phosphate-dependent aminotransferase family. BioF subfamily.</text>
</comment>
<evidence type="ECO:0000256" key="3">
    <source>
        <dbReference type="ARBA" id="ARBA00010008"/>
    </source>
</evidence>
<dbReference type="PANTHER" id="PTHR13693">
    <property type="entry name" value="CLASS II AMINOTRANSFERASE/8-AMINO-7-OXONONANOATE SYNTHASE"/>
    <property type="match status" value="1"/>
</dbReference>
<evidence type="ECO:0000313" key="9">
    <source>
        <dbReference type="Proteomes" id="UP000182771"/>
    </source>
</evidence>
<dbReference type="Proteomes" id="UP000182771">
    <property type="component" value="Unassembled WGS sequence"/>
</dbReference>
<dbReference type="GO" id="GO:0016740">
    <property type="term" value="F:transferase activity"/>
    <property type="evidence" value="ECO:0007669"/>
    <property type="project" value="UniProtKB-KW"/>
</dbReference>
<dbReference type="EMBL" id="FNND01000001">
    <property type="protein sequence ID" value="SDW07532.1"/>
    <property type="molecule type" value="Genomic_DNA"/>
</dbReference>
<dbReference type="Gene3D" id="3.90.1150.10">
    <property type="entry name" value="Aspartate Aminotransferase, domain 1"/>
    <property type="match status" value="1"/>
</dbReference>
<dbReference type="GO" id="GO:0009102">
    <property type="term" value="P:biotin biosynthetic process"/>
    <property type="evidence" value="ECO:0007669"/>
    <property type="project" value="TreeGrafter"/>
</dbReference>
<dbReference type="InterPro" id="IPR004839">
    <property type="entry name" value="Aminotransferase_I/II_large"/>
</dbReference>
<keyword evidence="5 6" id="KW-0663">Pyridoxal phosphate</keyword>
<evidence type="ECO:0000256" key="2">
    <source>
        <dbReference type="ARBA" id="ARBA00005189"/>
    </source>
</evidence>
<accession>A0A1H2QK32</accession>
<dbReference type="PROSITE" id="PS00599">
    <property type="entry name" value="AA_TRANSFER_CLASS_2"/>
    <property type="match status" value="1"/>
</dbReference>
<dbReference type="Gene3D" id="3.40.640.10">
    <property type="entry name" value="Type I PLP-dependent aspartate aminotransferase-like (Major domain)"/>
    <property type="match status" value="1"/>
</dbReference>
<comment type="caution">
    <text evidence="8">The sequence shown here is derived from an EMBL/GenBank/DDBJ whole genome shotgun (WGS) entry which is preliminary data.</text>
</comment>
<name>A0A1H2QK32_9FLAO</name>
<protein>
    <submittedName>
        <fullName evidence="8">8-amino-7-oxononanoate synthase</fullName>
    </submittedName>
</protein>